<dbReference type="Proteomes" id="UP000092952">
    <property type="component" value="Chromosome"/>
</dbReference>
<name>A0A1B1YUJ1_9GAMM</name>
<reference evidence="8" key="1">
    <citation type="submission" date="2016-03" db="EMBL/GenBank/DDBJ databases">
        <title>Complete genome sequence of Solimmundus cernigliae, representing a novel lineage of polycyclic aromatic hydrocarbon degraders within the Gammaproteobacteria.</title>
        <authorList>
            <person name="Singleton D.R."/>
            <person name="Dickey A.N."/>
            <person name="Scholl E.H."/>
            <person name="Wright F.A."/>
            <person name="Aitken M.D."/>
        </authorList>
    </citation>
    <scope>NUCLEOTIDE SEQUENCE [LARGE SCALE GENOMIC DNA]</scope>
    <source>
        <strain evidence="8">TR3.2</strain>
    </source>
</reference>
<evidence type="ECO:0000259" key="6">
    <source>
        <dbReference type="PROSITE" id="PS51935"/>
    </source>
</evidence>
<dbReference type="KEGG" id="gbi:PG2T_09635"/>
<dbReference type="InterPro" id="IPR038765">
    <property type="entry name" value="Papain-like_cys_pep_sf"/>
</dbReference>
<evidence type="ECO:0000256" key="1">
    <source>
        <dbReference type="ARBA" id="ARBA00007074"/>
    </source>
</evidence>
<accession>A0A1B1YUJ1</accession>
<proteinExistence type="inferred from homology"/>
<evidence type="ECO:0000256" key="5">
    <source>
        <dbReference type="SAM" id="MobiDB-lite"/>
    </source>
</evidence>
<keyword evidence="2" id="KW-0645">Protease</keyword>
<sequence length="166" mass="17544">MAALPAAPYQDNLLAAEIAASMIGTPYRAGGDRPREGFDCSGLVRYSYRLLGLDLPRTADAQRAVTQPVTEGALAIGDLLFFRINGAISHVGIYYGDGEFVHAPSSGKAVMRSRLDEPYWRARLDARGRPLPGLQDSAGSSPRNSSGALTNPGRSVAATGALSRNP</sequence>
<dbReference type="STRING" id="1810504.PG2T_09635"/>
<dbReference type="Gene3D" id="3.90.1720.10">
    <property type="entry name" value="endopeptidase domain like (from Nostoc punctiforme)"/>
    <property type="match status" value="1"/>
</dbReference>
<dbReference type="InterPro" id="IPR051202">
    <property type="entry name" value="Peptidase_C40"/>
</dbReference>
<feature type="domain" description="NlpC/P60" evidence="6">
    <location>
        <begin position="9"/>
        <end position="131"/>
    </location>
</feature>
<organism evidence="7 8">
    <name type="scientific">Immundisolibacter cernigliae</name>
    <dbReference type="NCBI Taxonomy" id="1810504"/>
    <lineage>
        <taxon>Bacteria</taxon>
        <taxon>Pseudomonadati</taxon>
        <taxon>Pseudomonadota</taxon>
        <taxon>Gammaproteobacteria</taxon>
        <taxon>Immundisolibacterales</taxon>
        <taxon>Immundisolibacteraceae</taxon>
        <taxon>Immundisolibacter</taxon>
    </lineage>
</organism>
<dbReference type="AlphaFoldDB" id="A0A1B1YUJ1"/>
<feature type="region of interest" description="Disordered" evidence="5">
    <location>
        <begin position="126"/>
        <end position="166"/>
    </location>
</feature>
<keyword evidence="4" id="KW-0788">Thiol protease</keyword>
<dbReference type="PANTHER" id="PTHR47053:SF1">
    <property type="entry name" value="MUREIN DD-ENDOPEPTIDASE MEPH-RELATED"/>
    <property type="match status" value="1"/>
</dbReference>
<evidence type="ECO:0000313" key="7">
    <source>
        <dbReference type="EMBL" id="ANX04412.1"/>
    </source>
</evidence>
<dbReference type="EMBL" id="CP014671">
    <property type="protein sequence ID" value="ANX04412.1"/>
    <property type="molecule type" value="Genomic_DNA"/>
</dbReference>
<keyword evidence="3" id="KW-0378">Hydrolase</keyword>
<dbReference type="OrthoDB" id="9807055at2"/>
<dbReference type="FunCoup" id="A0A1B1YUJ1">
    <property type="interactions" value="40"/>
</dbReference>
<dbReference type="InterPro" id="IPR000064">
    <property type="entry name" value="NLP_P60_dom"/>
</dbReference>
<evidence type="ECO:0000313" key="8">
    <source>
        <dbReference type="Proteomes" id="UP000092952"/>
    </source>
</evidence>
<protein>
    <recommendedName>
        <fullName evidence="6">NlpC/P60 domain-containing protein</fullName>
    </recommendedName>
</protein>
<evidence type="ECO:0000256" key="4">
    <source>
        <dbReference type="ARBA" id="ARBA00022807"/>
    </source>
</evidence>
<evidence type="ECO:0000256" key="2">
    <source>
        <dbReference type="ARBA" id="ARBA00022670"/>
    </source>
</evidence>
<dbReference type="RefSeq" id="WP_068804575.1">
    <property type="nucleotide sequence ID" value="NZ_CP014671.1"/>
</dbReference>
<feature type="compositionally biased region" description="Polar residues" evidence="5">
    <location>
        <begin position="137"/>
        <end position="153"/>
    </location>
</feature>
<gene>
    <name evidence="7" type="ORF">PG2T_09635</name>
</gene>
<dbReference type="Pfam" id="PF00877">
    <property type="entry name" value="NLPC_P60"/>
    <property type="match status" value="1"/>
</dbReference>
<comment type="similarity">
    <text evidence="1">Belongs to the peptidase C40 family.</text>
</comment>
<dbReference type="PANTHER" id="PTHR47053">
    <property type="entry name" value="MUREIN DD-ENDOPEPTIDASE MEPH-RELATED"/>
    <property type="match status" value="1"/>
</dbReference>
<dbReference type="SUPFAM" id="SSF54001">
    <property type="entry name" value="Cysteine proteinases"/>
    <property type="match status" value="1"/>
</dbReference>
<dbReference type="GO" id="GO:0008234">
    <property type="term" value="F:cysteine-type peptidase activity"/>
    <property type="evidence" value="ECO:0007669"/>
    <property type="project" value="UniProtKB-KW"/>
</dbReference>
<evidence type="ECO:0000256" key="3">
    <source>
        <dbReference type="ARBA" id="ARBA00022801"/>
    </source>
</evidence>
<dbReference type="PROSITE" id="PS51935">
    <property type="entry name" value="NLPC_P60"/>
    <property type="match status" value="1"/>
</dbReference>
<dbReference type="InParanoid" id="A0A1B1YUJ1"/>
<dbReference type="GO" id="GO:0006508">
    <property type="term" value="P:proteolysis"/>
    <property type="evidence" value="ECO:0007669"/>
    <property type="project" value="UniProtKB-KW"/>
</dbReference>
<keyword evidence="8" id="KW-1185">Reference proteome</keyword>